<evidence type="ECO:0000256" key="8">
    <source>
        <dbReference type="ARBA" id="ARBA00050025"/>
    </source>
</evidence>
<keyword evidence="12" id="KW-1185">Reference proteome</keyword>
<protein>
    <recommendedName>
        <fullName evidence="8 9">Ammonium transporter</fullName>
    </recommendedName>
</protein>
<sequence>MIEDVGVIWVIVAGALVLFMTPGLALFYGGLSQTRSAVNMMMMSFAAMGLVALTWALWGNAIAGADPVAGGLFGNPTSDFVLFESMAAGGDSLVWVGFGATFAIITTALISGAVADRAKFAGWMVFVPIWITLVYAPLAFWVWGDGGLLVEGGFIGDTVGEAVDFAGGLVVHMCAGVAALALVLVIGPRQKFAPNKPHNVPFVLLGASILWFGWFGFNIGEAADVEEASLNWINTLLAPAAALVAWLITEWARGKKPTPVGAASGIVAGLVAITPAVAFVTPFGAIIIGLVAGLACCFAVEFKYGKFDDTLDVVGLHLVAGLWGTLAIGLFGSEELIGDGRGSLFLNGDFSLLWAQIVACLVTLVFAFVATYVIAMAIHKTMGFRVEPEVERGGIDTVAHRTDAYSSDAVPSAAERHNVSS</sequence>
<evidence type="ECO:0000256" key="5">
    <source>
        <dbReference type="ARBA" id="ARBA00022989"/>
    </source>
</evidence>
<feature type="transmembrane region" description="Helical" evidence="9">
    <location>
        <begin position="260"/>
        <end position="277"/>
    </location>
</feature>
<evidence type="ECO:0000313" key="12">
    <source>
        <dbReference type="Proteomes" id="UP000535437"/>
    </source>
</evidence>
<feature type="transmembrane region" description="Helical" evidence="9">
    <location>
        <begin position="229"/>
        <end position="248"/>
    </location>
</feature>
<comment type="caution">
    <text evidence="11">The sequence shown here is derived from an EMBL/GenBank/DDBJ whole genome shotgun (WGS) entry which is preliminary data.</text>
</comment>
<gene>
    <name evidence="11" type="ORF">HNR09_003135</name>
</gene>
<feature type="transmembrane region" description="Helical" evidence="9">
    <location>
        <begin position="199"/>
        <end position="217"/>
    </location>
</feature>
<evidence type="ECO:0000256" key="1">
    <source>
        <dbReference type="ARBA" id="ARBA00004141"/>
    </source>
</evidence>
<dbReference type="InterPro" id="IPR024041">
    <property type="entry name" value="NH4_transpt_AmtB-like_dom"/>
</dbReference>
<dbReference type="InterPro" id="IPR018047">
    <property type="entry name" value="Ammonium_transpt_CS"/>
</dbReference>
<feature type="domain" description="Ammonium transporter AmtB-like" evidence="10">
    <location>
        <begin position="9"/>
        <end position="405"/>
    </location>
</feature>
<dbReference type="GO" id="GO:0005886">
    <property type="term" value="C:plasma membrane"/>
    <property type="evidence" value="ECO:0007669"/>
    <property type="project" value="UniProtKB-SubCell"/>
</dbReference>
<organism evidence="11 12">
    <name type="scientific">Nesterenkonia xinjiangensis</name>
    <dbReference type="NCBI Taxonomy" id="225327"/>
    <lineage>
        <taxon>Bacteria</taxon>
        <taxon>Bacillati</taxon>
        <taxon>Actinomycetota</taxon>
        <taxon>Actinomycetes</taxon>
        <taxon>Micrococcales</taxon>
        <taxon>Micrococcaceae</taxon>
        <taxon>Nesterenkonia</taxon>
    </lineage>
</organism>
<dbReference type="InterPro" id="IPR029020">
    <property type="entry name" value="Ammonium/urea_transptr"/>
</dbReference>
<dbReference type="NCBIfam" id="TIGR00836">
    <property type="entry name" value="amt"/>
    <property type="match status" value="1"/>
</dbReference>
<dbReference type="PANTHER" id="PTHR43029:SF10">
    <property type="entry name" value="AMMONIUM TRANSPORTER MEP2"/>
    <property type="match status" value="1"/>
</dbReference>
<evidence type="ECO:0000313" key="11">
    <source>
        <dbReference type="EMBL" id="NYJ79724.1"/>
    </source>
</evidence>
<feature type="transmembrane region" description="Helical" evidence="9">
    <location>
        <begin position="40"/>
        <end position="58"/>
    </location>
</feature>
<feature type="transmembrane region" description="Helical" evidence="9">
    <location>
        <begin position="314"/>
        <end position="333"/>
    </location>
</feature>
<dbReference type="SUPFAM" id="SSF111352">
    <property type="entry name" value="Ammonium transporter"/>
    <property type="match status" value="1"/>
</dbReference>
<evidence type="ECO:0000256" key="7">
    <source>
        <dbReference type="ARBA" id="ARBA00023177"/>
    </source>
</evidence>
<dbReference type="Gene3D" id="1.10.3430.10">
    <property type="entry name" value="Ammonium transporter AmtB like domains"/>
    <property type="match status" value="1"/>
</dbReference>
<evidence type="ECO:0000256" key="9">
    <source>
        <dbReference type="RuleBase" id="RU362002"/>
    </source>
</evidence>
<name>A0A7Z0GPK7_9MICC</name>
<evidence type="ECO:0000259" key="10">
    <source>
        <dbReference type="Pfam" id="PF00909"/>
    </source>
</evidence>
<dbReference type="EMBL" id="JACCFY010000001">
    <property type="protein sequence ID" value="NYJ79724.1"/>
    <property type="molecule type" value="Genomic_DNA"/>
</dbReference>
<feature type="transmembrane region" description="Helical" evidence="9">
    <location>
        <begin position="93"/>
        <end position="114"/>
    </location>
</feature>
<dbReference type="AlphaFoldDB" id="A0A7Z0GPK7"/>
<accession>A0A7Z0GPK7</accession>
<dbReference type="InterPro" id="IPR001905">
    <property type="entry name" value="Ammonium_transpt"/>
</dbReference>
<feature type="transmembrane region" description="Helical" evidence="9">
    <location>
        <begin position="121"/>
        <end position="143"/>
    </location>
</feature>
<comment type="subcellular location">
    <subcellularLocation>
        <location evidence="9">Cell membrane</location>
        <topology evidence="9">Multi-pass membrane protein</topology>
    </subcellularLocation>
    <subcellularLocation>
        <location evidence="1">Membrane</location>
        <topology evidence="1">Multi-pass membrane protein</topology>
    </subcellularLocation>
</comment>
<evidence type="ECO:0000256" key="2">
    <source>
        <dbReference type="ARBA" id="ARBA00005887"/>
    </source>
</evidence>
<dbReference type="Proteomes" id="UP000535437">
    <property type="component" value="Unassembled WGS sequence"/>
</dbReference>
<keyword evidence="6 9" id="KW-0472">Membrane</keyword>
<comment type="similarity">
    <text evidence="2 9">Belongs to the ammonia transporter channel (TC 1.A.11.2) family.</text>
</comment>
<feature type="transmembrane region" description="Helical" evidence="9">
    <location>
        <begin position="6"/>
        <end position="28"/>
    </location>
</feature>
<evidence type="ECO:0000256" key="6">
    <source>
        <dbReference type="ARBA" id="ARBA00023136"/>
    </source>
</evidence>
<keyword evidence="3 9" id="KW-0813">Transport</keyword>
<proteinExistence type="inferred from homology"/>
<evidence type="ECO:0000256" key="3">
    <source>
        <dbReference type="ARBA" id="ARBA00022448"/>
    </source>
</evidence>
<dbReference type="PROSITE" id="PS01219">
    <property type="entry name" value="AMMONIUM_TRANSP"/>
    <property type="match status" value="1"/>
</dbReference>
<dbReference type="GO" id="GO:0008519">
    <property type="term" value="F:ammonium channel activity"/>
    <property type="evidence" value="ECO:0007669"/>
    <property type="project" value="InterPro"/>
</dbReference>
<feature type="transmembrane region" description="Helical" evidence="9">
    <location>
        <begin position="283"/>
        <end position="302"/>
    </location>
</feature>
<feature type="transmembrane region" description="Helical" evidence="9">
    <location>
        <begin position="353"/>
        <end position="375"/>
    </location>
</feature>
<dbReference type="Pfam" id="PF00909">
    <property type="entry name" value="Ammonium_transp"/>
    <property type="match status" value="1"/>
</dbReference>
<feature type="transmembrane region" description="Helical" evidence="9">
    <location>
        <begin position="163"/>
        <end position="187"/>
    </location>
</feature>
<evidence type="ECO:0000256" key="4">
    <source>
        <dbReference type="ARBA" id="ARBA00022692"/>
    </source>
</evidence>
<keyword evidence="7 9" id="KW-0924">Ammonia transport</keyword>
<reference evidence="11 12" key="1">
    <citation type="submission" date="2020-07" db="EMBL/GenBank/DDBJ databases">
        <title>Sequencing the genomes of 1000 actinobacteria strains.</title>
        <authorList>
            <person name="Klenk H.-P."/>
        </authorList>
    </citation>
    <scope>NUCLEOTIDE SEQUENCE [LARGE SCALE GENOMIC DNA]</scope>
    <source>
        <strain evidence="11 12">DSM 15475</strain>
    </source>
</reference>
<keyword evidence="4 9" id="KW-0812">Transmembrane</keyword>
<keyword evidence="5 9" id="KW-1133">Transmembrane helix</keyword>
<dbReference type="PANTHER" id="PTHR43029">
    <property type="entry name" value="AMMONIUM TRANSPORTER MEP2"/>
    <property type="match status" value="1"/>
</dbReference>